<sequence>MPRKKAPSIKETREWLDLYESGWSEALLAQRKGRDIRTIRRYLAKAQDERRLDLVESELIKSALAKHQEQLLLTLDNLYSAIALPEPYLSLNSTGNNGRIELNSGRVVVTQVAESTGVAVHLESEDSVLFSLVEEHLDHDLLFLMLNEWKSKLENYVRACSYIKESRTERLSRRGADERSYNIKEKSADEQICKSICMSDLSEFIYKNSLNYIIKNDKSVLTKARERLAINKERGELILKPGNTLLSCPGKEAEYLQKTLELLTEESLQEHKGPIQQAYRKLEDETSKLKKVIEEIKLCNFIPGECRVCRRLKGQGGLR</sequence>
<organism evidence="1 2">
    <name type="scientific">Dehalococcoides mccartyi</name>
    <dbReference type="NCBI Taxonomy" id="61435"/>
    <lineage>
        <taxon>Bacteria</taxon>
        <taxon>Bacillati</taxon>
        <taxon>Chloroflexota</taxon>
        <taxon>Dehalococcoidia</taxon>
        <taxon>Dehalococcoidales</taxon>
        <taxon>Dehalococcoidaceae</taxon>
        <taxon>Dehalococcoides</taxon>
    </lineage>
</organism>
<dbReference type="EMBL" id="PHFD01000064">
    <property type="protein sequence ID" value="PKH47863.1"/>
    <property type="molecule type" value="Genomic_DNA"/>
</dbReference>
<proteinExistence type="predicted"/>
<evidence type="ECO:0000313" key="2">
    <source>
        <dbReference type="Proteomes" id="UP000233649"/>
    </source>
</evidence>
<reference evidence="1 2" key="1">
    <citation type="journal article" date="2017" name="FEMS Microbiol. Ecol.">
        <title>Reconstructed genomes of novel Dehalococcoides mccartyi strains from 1,2,3,4-tetrachlorodibenzo-p-dioxin-dechlorinating enrichment cultures reveal divergent reductive dehalogenase gene profiles.</title>
        <authorList>
            <person name="Dam H.T."/>
            <person name="Vollmers J."/>
            <person name="Kaster A.K."/>
            <person name="Haggblom M.M."/>
        </authorList>
    </citation>
    <scope>NUCLEOTIDE SEQUENCE [LARGE SCALE GENOMIC DNA]</scope>
    <source>
        <strain evidence="1 2">H1-3-2.001</strain>
    </source>
</reference>
<comment type="caution">
    <text evidence="1">The sequence shown here is derived from an EMBL/GenBank/DDBJ whole genome shotgun (WGS) entry which is preliminary data.</text>
</comment>
<gene>
    <name evidence="1" type="ORF">CVH13_00187</name>
</gene>
<evidence type="ECO:0000313" key="1">
    <source>
        <dbReference type="EMBL" id="PKH47863.1"/>
    </source>
</evidence>
<accession>A0A2J1E0A5</accession>
<protein>
    <submittedName>
        <fullName evidence="1">Uncharacterized protein</fullName>
    </submittedName>
</protein>
<dbReference type="AlphaFoldDB" id="A0A2J1E0A5"/>
<dbReference type="Proteomes" id="UP000233649">
    <property type="component" value="Unassembled WGS sequence"/>
</dbReference>
<name>A0A2J1E0A5_9CHLR</name>